<proteinExistence type="predicted"/>
<dbReference type="OrthoDB" id="1002204at2759"/>
<dbReference type="AlphaFoldDB" id="A0A5B6VDC9"/>
<accession>A0A5B6VDC9</accession>
<keyword evidence="2" id="KW-1185">Reference proteome</keyword>
<evidence type="ECO:0000313" key="2">
    <source>
        <dbReference type="Proteomes" id="UP000325315"/>
    </source>
</evidence>
<organism evidence="1 2">
    <name type="scientific">Gossypium australe</name>
    <dbReference type="NCBI Taxonomy" id="47621"/>
    <lineage>
        <taxon>Eukaryota</taxon>
        <taxon>Viridiplantae</taxon>
        <taxon>Streptophyta</taxon>
        <taxon>Embryophyta</taxon>
        <taxon>Tracheophyta</taxon>
        <taxon>Spermatophyta</taxon>
        <taxon>Magnoliopsida</taxon>
        <taxon>eudicotyledons</taxon>
        <taxon>Gunneridae</taxon>
        <taxon>Pentapetalae</taxon>
        <taxon>rosids</taxon>
        <taxon>malvids</taxon>
        <taxon>Malvales</taxon>
        <taxon>Malvaceae</taxon>
        <taxon>Malvoideae</taxon>
        <taxon>Gossypium</taxon>
    </lineage>
</organism>
<name>A0A5B6VDC9_9ROSI</name>
<evidence type="ECO:0000313" key="1">
    <source>
        <dbReference type="EMBL" id="KAA3467051.1"/>
    </source>
</evidence>
<comment type="caution">
    <text evidence="1">The sequence shown here is derived from an EMBL/GenBank/DDBJ whole genome shotgun (WGS) entry which is preliminary data.</text>
</comment>
<dbReference type="EMBL" id="SMMG02000007">
    <property type="protein sequence ID" value="KAA3467051.1"/>
    <property type="molecule type" value="Genomic_DNA"/>
</dbReference>
<gene>
    <name evidence="1" type="ORF">EPI10_002098</name>
</gene>
<dbReference type="Proteomes" id="UP000325315">
    <property type="component" value="Unassembled WGS sequence"/>
</dbReference>
<protein>
    <submittedName>
        <fullName evidence="1">Integrase</fullName>
    </submittedName>
</protein>
<sequence length="65" mass="7548">MEMGRNYHGLCIGITPVSKEERCHLVRMDFSLDRLVDLYVSDIVKLHGVPVSIILDRDPRFTSRF</sequence>
<reference evidence="2" key="1">
    <citation type="journal article" date="2019" name="Plant Biotechnol. J.">
        <title>Genome sequencing of the Australian wild diploid species Gossypium australe highlights disease resistance and delayed gland morphogenesis.</title>
        <authorList>
            <person name="Cai Y."/>
            <person name="Cai X."/>
            <person name="Wang Q."/>
            <person name="Wang P."/>
            <person name="Zhang Y."/>
            <person name="Cai C."/>
            <person name="Xu Y."/>
            <person name="Wang K."/>
            <person name="Zhou Z."/>
            <person name="Wang C."/>
            <person name="Geng S."/>
            <person name="Li B."/>
            <person name="Dong Q."/>
            <person name="Hou Y."/>
            <person name="Wang H."/>
            <person name="Ai P."/>
            <person name="Liu Z."/>
            <person name="Yi F."/>
            <person name="Sun M."/>
            <person name="An G."/>
            <person name="Cheng J."/>
            <person name="Zhang Y."/>
            <person name="Shi Q."/>
            <person name="Xie Y."/>
            <person name="Shi X."/>
            <person name="Chang Y."/>
            <person name="Huang F."/>
            <person name="Chen Y."/>
            <person name="Hong S."/>
            <person name="Mi L."/>
            <person name="Sun Q."/>
            <person name="Zhang L."/>
            <person name="Zhou B."/>
            <person name="Peng R."/>
            <person name="Zhang X."/>
            <person name="Liu F."/>
        </authorList>
    </citation>
    <scope>NUCLEOTIDE SEQUENCE [LARGE SCALE GENOMIC DNA]</scope>
    <source>
        <strain evidence="2">cv. PA1801</strain>
    </source>
</reference>